<keyword evidence="3" id="KW-1185">Reference proteome</keyword>
<dbReference type="EMBL" id="MCBQ01001829">
    <property type="protein sequence ID" value="RKF83010.1"/>
    <property type="molecule type" value="Genomic_DNA"/>
</dbReference>
<dbReference type="STRING" id="62708.A0A420J883"/>
<sequence>MRQPKNHRAPPSLEAVSMLENSPVFVITESIAIAAYLLKTNDTSNHLETFDKLLDEIVMSFVSSTLGTIISVEIFLELAHGYFPWPMR</sequence>
<name>A0A420J883_9PEZI</name>
<gene>
    <name evidence="2" type="ORF">GcM3_018013</name>
</gene>
<keyword evidence="1" id="KW-0812">Transmembrane</keyword>
<dbReference type="AlphaFoldDB" id="A0A420J883"/>
<dbReference type="Gene3D" id="3.40.30.10">
    <property type="entry name" value="Glutaredoxin"/>
    <property type="match status" value="1"/>
</dbReference>
<accession>A0A420J883</accession>
<dbReference type="Proteomes" id="UP000283383">
    <property type="component" value="Unassembled WGS sequence"/>
</dbReference>
<feature type="transmembrane region" description="Helical" evidence="1">
    <location>
        <begin position="58"/>
        <end position="79"/>
    </location>
</feature>
<evidence type="ECO:0000313" key="3">
    <source>
        <dbReference type="Proteomes" id="UP000283383"/>
    </source>
</evidence>
<evidence type="ECO:0000256" key="1">
    <source>
        <dbReference type="SAM" id="Phobius"/>
    </source>
</evidence>
<keyword evidence="1" id="KW-0472">Membrane</keyword>
<organism evidence="2 3">
    <name type="scientific">Golovinomyces cichoracearum</name>
    <dbReference type="NCBI Taxonomy" id="62708"/>
    <lineage>
        <taxon>Eukaryota</taxon>
        <taxon>Fungi</taxon>
        <taxon>Dikarya</taxon>
        <taxon>Ascomycota</taxon>
        <taxon>Pezizomycotina</taxon>
        <taxon>Leotiomycetes</taxon>
        <taxon>Erysiphales</taxon>
        <taxon>Erysiphaceae</taxon>
        <taxon>Golovinomyces</taxon>
    </lineage>
</organism>
<protein>
    <submittedName>
        <fullName evidence="2">Uncharacterized protein</fullName>
    </submittedName>
</protein>
<evidence type="ECO:0000313" key="2">
    <source>
        <dbReference type="EMBL" id="RKF83010.1"/>
    </source>
</evidence>
<keyword evidence="1" id="KW-1133">Transmembrane helix</keyword>
<comment type="caution">
    <text evidence="2">The sequence shown here is derived from an EMBL/GenBank/DDBJ whole genome shotgun (WGS) entry which is preliminary data.</text>
</comment>
<reference evidence="2 3" key="1">
    <citation type="journal article" date="2018" name="BMC Genomics">
        <title>Comparative genome analyses reveal sequence features reflecting distinct modes of host-adaptation between dicot and monocot powdery mildew.</title>
        <authorList>
            <person name="Wu Y."/>
            <person name="Ma X."/>
            <person name="Pan Z."/>
            <person name="Kale S.D."/>
            <person name="Song Y."/>
            <person name="King H."/>
            <person name="Zhang Q."/>
            <person name="Presley C."/>
            <person name="Deng X."/>
            <person name="Wei C.I."/>
            <person name="Xiao S."/>
        </authorList>
    </citation>
    <scope>NUCLEOTIDE SEQUENCE [LARGE SCALE GENOMIC DNA]</scope>
    <source>
        <strain evidence="2">UMSG3</strain>
    </source>
</reference>
<proteinExistence type="predicted"/>